<feature type="region of interest" description="Disordered" evidence="1">
    <location>
        <begin position="110"/>
        <end position="185"/>
    </location>
</feature>
<protein>
    <submittedName>
        <fullName evidence="2">Uncharacterized protein</fullName>
    </submittedName>
</protein>
<accession>A0A410RYJ2</accession>
<dbReference type="EMBL" id="CP034669">
    <property type="protein sequence ID" value="QAT86891.1"/>
    <property type="molecule type" value="Genomic_DNA"/>
</dbReference>
<evidence type="ECO:0000313" key="3">
    <source>
        <dbReference type="Proteomes" id="UP000288758"/>
    </source>
</evidence>
<gene>
    <name evidence="2" type="ORF">EJ065_5357</name>
</gene>
<proteinExistence type="predicted"/>
<dbReference type="AlphaFoldDB" id="A0A410RYJ2"/>
<feature type="region of interest" description="Disordered" evidence="1">
    <location>
        <begin position="1"/>
        <end position="26"/>
    </location>
</feature>
<organism evidence="2 3">
    <name type="scientific">Corallococcus coralloides</name>
    <name type="common">Myxococcus coralloides</name>
    <dbReference type="NCBI Taxonomy" id="184914"/>
    <lineage>
        <taxon>Bacteria</taxon>
        <taxon>Pseudomonadati</taxon>
        <taxon>Myxococcota</taxon>
        <taxon>Myxococcia</taxon>
        <taxon>Myxococcales</taxon>
        <taxon>Cystobacterineae</taxon>
        <taxon>Myxococcaceae</taxon>
        <taxon>Corallococcus</taxon>
    </lineage>
</organism>
<dbReference type="RefSeq" id="WP_128798366.1">
    <property type="nucleotide sequence ID" value="NZ_CP034669.1"/>
</dbReference>
<sequence>MSNKKSTVPAEMPPEAPAELHAKRDSLLPELEKAAKDAKGTEQQVLRTLIKLMSNTKSGAAIDWQTFQDVKDSFTRYSKDTTTGKPPDCLEGALEWLSAYLNARGFGGTEAAAPAAAGKPAAQAGGRPSAGAQDGFESSNANRAAALGDVPPPPGAVKPDVKGEQQQLDSFKAWMKNPSLGKLKG</sequence>
<evidence type="ECO:0000256" key="1">
    <source>
        <dbReference type="SAM" id="MobiDB-lite"/>
    </source>
</evidence>
<feature type="compositionally biased region" description="Low complexity" evidence="1">
    <location>
        <begin position="110"/>
        <end position="127"/>
    </location>
</feature>
<evidence type="ECO:0000313" key="2">
    <source>
        <dbReference type="EMBL" id="QAT86891.1"/>
    </source>
</evidence>
<reference evidence="2 3" key="1">
    <citation type="submission" date="2018-12" db="EMBL/GenBank/DDBJ databases">
        <title>Complete Genome Sequence of the Corallopyronin A producing Myxobacterium Corallococcus coralloides B035.</title>
        <authorList>
            <person name="Bouhired S.M."/>
            <person name="Rupp O."/>
            <person name="Blom J."/>
            <person name="Schaeberle T.F."/>
            <person name="Kehraus S."/>
            <person name="Schiefer A."/>
            <person name="Pfarr K."/>
            <person name="Goesmann A."/>
            <person name="Hoerauf A."/>
            <person name="Koenig G.M."/>
        </authorList>
    </citation>
    <scope>NUCLEOTIDE SEQUENCE [LARGE SCALE GENOMIC DNA]</scope>
    <source>
        <strain evidence="2 3">B035</strain>
    </source>
</reference>
<name>A0A410RYJ2_CORCK</name>
<dbReference type="Proteomes" id="UP000288758">
    <property type="component" value="Chromosome"/>
</dbReference>